<dbReference type="Pfam" id="PF15887">
    <property type="entry name" value="Peptidase_Mx"/>
    <property type="match status" value="1"/>
</dbReference>
<dbReference type="PIRSF" id="PIRSF012641">
    <property type="entry name" value="UCP012641"/>
    <property type="match status" value="1"/>
</dbReference>
<dbReference type="InterPro" id="IPR011201">
    <property type="entry name" value="Zinc-ribbon_6_bact"/>
</dbReference>
<dbReference type="EMBL" id="LT907988">
    <property type="protein sequence ID" value="SOE50397.1"/>
    <property type="molecule type" value="Genomic_DNA"/>
</dbReference>
<name>A0A1C3JZW2_9BURK</name>
<dbReference type="Pfam" id="PF10005">
    <property type="entry name" value="Zn_ribbon_DZR_6"/>
    <property type="match status" value="1"/>
</dbReference>
<dbReference type="EMBL" id="FLRC01000011">
    <property type="protein sequence ID" value="SBT24687.1"/>
    <property type="molecule type" value="Genomic_DNA"/>
</dbReference>
<reference evidence="2 4" key="1">
    <citation type="submission" date="2016-06" db="EMBL/GenBank/DDBJ databases">
        <authorList>
            <person name="Kjaerup R.B."/>
            <person name="Dalgaard T.S."/>
            <person name="Juul-Madsen H.R."/>
        </authorList>
    </citation>
    <scope>NUCLEOTIDE SEQUENCE [LARGE SCALE GENOMIC DNA]</scope>
    <source>
        <strain evidence="2">Orrdi1</strain>
    </source>
</reference>
<accession>A0A1C3JZW2</accession>
<evidence type="ECO:0000313" key="3">
    <source>
        <dbReference type="EMBL" id="SOE50397.1"/>
    </source>
</evidence>
<dbReference type="STRING" id="1851544.ODI_02757"/>
<evidence type="ECO:0000313" key="2">
    <source>
        <dbReference type="EMBL" id="SBT24687.1"/>
    </source>
</evidence>
<reference evidence="3 4" key="2">
    <citation type="submission" date="2017-08" db="EMBL/GenBank/DDBJ databases">
        <authorList>
            <person name="de Groot N.N."/>
        </authorList>
    </citation>
    <scope>NUCLEOTIDE SEQUENCE [LARGE SCALE GENOMIC DNA]</scope>
    <source>
        <strain evidence="3">Orrdi1</strain>
    </source>
</reference>
<evidence type="ECO:0000259" key="1">
    <source>
        <dbReference type="Pfam" id="PF10005"/>
    </source>
</evidence>
<proteinExistence type="predicted"/>
<dbReference type="Gene3D" id="3.40.390.70">
    <property type="match status" value="1"/>
</dbReference>
<keyword evidence="4" id="KW-1185">Reference proteome</keyword>
<dbReference type="RefSeq" id="WP_067751230.1">
    <property type="nucleotide sequence ID" value="NZ_LT907988.1"/>
</dbReference>
<dbReference type="OrthoDB" id="256753at2"/>
<protein>
    <submittedName>
        <fullName evidence="2">Bll5268 protein</fullName>
    </submittedName>
</protein>
<dbReference type="AlphaFoldDB" id="A0A1C3JZW2"/>
<dbReference type="InterPro" id="IPR031321">
    <property type="entry name" value="UCP012641"/>
</dbReference>
<dbReference type="Proteomes" id="UP000078558">
    <property type="component" value="Chromosome I"/>
</dbReference>
<dbReference type="KEGG" id="odi:ODI_R2684"/>
<gene>
    <name evidence="2" type="ORF">ODI_02757</name>
    <name evidence="3" type="ORF">ODI_R2684</name>
</gene>
<evidence type="ECO:0000313" key="4">
    <source>
        <dbReference type="Proteomes" id="UP000078558"/>
    </source>
</evidence>
<feature type="domain" description="Zinc-ribbon" evidence="1">
    <location>
        <begin position="3"/>
        <end position="93"/>
    </location>
</feature>
<organism evidence="2 4">
    <name type="scientific">Orrella dioscoreae</name>
    <dbReference type="NCBI Taxonomy" id="1851544"/>
    <lineage>
        <taxon>Bacteria</taxon>
        <taxon>Pseudomonadati</taxon>
        <taxon>Pseudomonadota</taxon>
        <taxon>Betaproteobacteria</taxon>
        <taxon>Burkholderiales</taxon>
        <taxon>Alcaligenaceae</taxon>
        <taxon>Orrella</taxon>
    </lineage>
</organism>
<sequence length="353" mass="40210">MQLFECQACGQRLYFENEQCERCGHLLGYLPDVGVMSAVQPEGAAWIALARPDARYRFCRNWEQHGCNWMVDAAQGQVFCVACQHNRTIPDISLPENHLNWQKIEEAKRRLVYSLMRFGLPHPCDGSGDPEPLVFEFLADVPGGPKVMTGHDNGVITIALKEADDATREAARASMGELYRTLLGHFRHEVGHYYWDRLVRDGGELESFRALFGDDRLDYGEALARHYEQGAPADWRERYVSAYATMHPWEDWAETWAHYLHIVDTLEMAASFGVTIQPEVGDEAGVETRVTFDPYRARNVQTLLDAWLPLTYAVNSLNRAMGQPDLYPFVIAPAVAEKLAYVHRLVHRARTVR</sequence>